<dbReference type="GO" id="GO:0016491">
    <property type="term" value="F:oxidoreductase activity"/>
    <property type="evidence" value="ECO:0007669"/>
    <property type="project" value="UniProtKB-KW"/>
</dbReference>
<dbReference type="Gene3D" id="3.50.50.60">
    <property type="entry name" value="FAD/NAD(P)-binding domain"/>
    <property type="match status" value="1"/>
</dbReference>
<evidence type="ECO:0000256" key="2">
    <source>
        <dbReference type="ARBA" id="ARBA00022827"/>
    </source>
</evidence>
<evidence type="ECO:0000313" key="5">
    <source>
        <dbReference type="EMBL" id="KAE9410700.1"/>
    </source>
</evidence>
<gene>
    <name evidence="5" type="ORF">BT96DRAFT_804836</name>
</gene>
<evidence type="ECO:0000313" key="6">
    <source>
        <dbReference type="Proteomes" id="UP000799118"/>
    </source>
</evidence>
<dbReference type="InterPro" id="IPR002938">
    <property type="entry name" value="FAD-bd"/>
</dbReference>
<dbReference type="SUPFAM" id="SSF51905">
    <property type="entry name" value="FAD/NAD(P)-binding domain"/>
    <property type="match status" value="1"/>
</dbReference>
<dbReference type="GO" id="GO:0044550">
    <property type="term" value="P:secondary metabolite biosynthetic process"/>
    <property type="evidence" value="ECO:0007669"/>
    <property type="project" value="TreeGrafter"/>
</dbReference>
<dbReference type="PANTHER" id="PTHR46720">
    <property type="entry name" value="HYDROXYLASE, PUTATIVE (AFU_ORTHOLOGUE AFUA_3G01460)-RELATED"/>
    <property type="match status" value="1"/>
</dbReference>
<feature type="domain" description="FAD-binding" evidence="4">
    <location>
        <begin position="52"/>
        <end position="172"/>
    </location>
</feature>
<keyword evidence="1" id="KW-0285">Flavoprotein</keyword>
<accession>A0A6A4ILE8</accession>
<keyword evidence="6" id="KW-1185">Reference proteome</keyword>
<dbReference type="EMBL" id="ML769384">
    <property type="protein sequence ID" value="KAE9410700.1"/>
    <property type="molecule type" value="Genomic_DNA"/>
</dbReference>
<dbReference type="InterPro" id="IPR036188">
    <property type="entry name" value="FAD/NAD-bd_sf"/>
</dbReference>
<evidence type="ECO:0000256" key="3">
    <source>
        <dbReference type="ARBA" id="ARBA00023002"/>
    </source>
</evidence>
<dbReference type="PRINTS" id="PR00420">
    <property type="entry name" value="RNGMNOXGNASE"/>
</dbReference>
<sequence length="180" mass="20469">FRGLVPKEALAKLYLGHRALEQPTVVRSRSGYESVVAAYPDHIVNIAAYFSNFEDEGKPLDDPELRHTTKKEVVDKFFEDEVMQLIDCIENPSHWLVRELRPMKLYASRRIALLGDAAHSMMPYLGAGAGQAIEDAFVLDRLFAIGGPEKGLSVLEAYNHVRQRYGYKIQRNSHDQGLYY</sequence>
<name>A0A6A4ILE8_9AGAR</name>
<dbReference type="Proteomes" id="UP000799118">
    <property type="component" value="Unassembled WGS sequence"/>
</dbReference>
<feature type="non-terminal residue" evidence="5">
    <location>
        <position position="1"/>
    </location>
</feature>
<keyword evidence="2" id="KW-0274">FAD</keyword>
<protein>
    <recommendedName>
        <fullName evidence="4">FAD-binding domain-containing protein</fullName>
    </recommendedName>
</protein>
<organism evidence="5 6">
    <name type="scientific">Gymnopus androsaceus JB14</name>
    <dbReference type="NCBI Taxonomy" id="1447944"/>
    <lineage>
        <taxon>Eukaryota</taxon>
        <taxon>Fungi</taxon>
        <taxon>Dikarya</taxon>
        <taxon>Basidiomycota</taxon>
        <taxon>Agaricomycotina</taxon>
        <taxon>Agaricomycetes</taxon>
        <taxon>Agaricomycetidae</taxon>
        <taxon>Agaricales</taxon>
        <taxon>Marasmiineae</taxon>
        <taxon>Omphalotaceae</taxon>
        <taxon>Gymnopus</taxon>
    </lineage>
</organism>
<dbReference type="Pfam" id="PF01494">
    <property type="entry name" value="FAD_binding_3"/>
    <property type="match status" value="1"/>
</dbReference>
<evidence type="ECO:0000259" key="4">
    <source>
        <dbReference type="Pfam" id="PF01494"/>
    </source>
</evidence>
<dbReference type="AlphaFoldDB" id="A0A6A4ILE8"/>
<evidence type="ECO:0000256" key="1">
    <source>
        <dbReference type="ARBA" id="ARBA00022630"/>
    </source>
</evidence>
<dbReference type="OrthoDB" id="417877at2759"/>
<keyword evidence="3" id="KW-0560">Oxidoreductase</keyword>
<dbReference type="GO" id="GO:0071949">
    <property type="term" value="F:FAD binding"/>
    <property type="evidence" value="ECO:0007669"/>
    <property type="project" value="InterPro"/>
</dbReference>
<dbReference type="PANTHER" id="PTHR46720:SF3">
    <property type="entry name" value="FAD-BINDING DOMAIN-CONTAINING PROTEIN-RELATED"/>
    <property type="match status" value="1"/>
</dbReference>
<proteinExistence type="predicted"/>
<reference evidence="5" key="1">
    <citation type="journal article" date="2019" name="Environ. Microbiol.">
        <title>Fungal ecological strategies reflected in gene transcription - a case study of two litter decomposers.</title>
        <authorList>
            <person name="Barbi F."/>
            <person name="Kohler A."/>
            <person name="Barry K."/>
            <person name="Baskaran P."/>
            <person name="Daum C."/>
            <person name="Fauchery L."/>
            <person name="Ihrmark K."/>
            <person name="Kuo A."/>
            <person name="LaButti K."/>
            <person name="Lipzen A."/>
            <person name="Morin E."/>
            <person name="Grigoriev I.V."/>
            <person name="Henrissat B."/>
            <person name="Lindahl B."/>
            <person name="Martin F."/>
        </authorList>
    </citation>
    <scope>NUCLEOTIDE SEQUENCE</scope>
    <source>
        <strain evidence="5">JB14</strain>
    </source>
</reference>
<dbReference type="InterPro" id="IPR051104">
    <property type="entry name" value="FAD_monoxygenase"/>
</dbReference>